<reference evidence="5" key="1">
    <citation type="submission" date="2016-01" db="EMBL/GenBank/DDBJ databases">
        <authorList>
            <person name="Mitreva M."/>
            <person name="Pepin K.H."/>
            <person name="Mihindukulasuriya K.A."/>
            <person name="Fulton R."/>
            <person name="Fronick C."/>
            <person name="O'Laughlin M."/>
            <person name="Miner T."/>
            <person name="Herter B."/>
            <person name="Rosa B.A."/>
            <person name="Cordes M."/>
            <person name="Tomlinson C."/>
            <person name="Wollam A."/>
            <person name="Palsikar V.B."/>
            <person name="Mardis E.R."/>
            <person name="Wilson R.K."/>
        </authorList>
    </citation>
    <scope>NUCLEOTIDE SEQUENCE [LARGE SCALE GENOMIC DNA]</scope>
    <source>
        <strain evidence="5">GED7749B</strain>
    </source>
</reference>
<dbReference type="SMART" id="SM00422">
    <property type="entry name" value="HTH_MERR"/>
    <property type="match status" value="1"/>
</dbReference>
<dbReference type="SUPFAM" id="SSF46955">
    <property type="entry name" value="Putative DNA-binding domain"/>
    <property type="match status" value="1"/>
</dbReference>
<keyword evidence="1" id="KW-0238">DNA-binding</keyword>
<evidence type="ECO:0000256" key="2">
    <source>
        <dbReference type="SAM" id="Coils"/>
    </source>
</evidence>
<dbReference type="InterPro" id="IPR009061">
    <property type="entry name" value="DNA-bd_dom_put_sf"/>
</dbReference>
<dbReference type="Proteomes" id="UP000070376">
    <property type="component" value="Unassembled WGS sequence"/>
</dbReference>
<dbReference type="AlphaFoldDB" id="A0A133KE19"/>
<dbReference type="Gene3D" id="1.10.1660.10">
    <property type="match status" value="1"/>
</dbReference>
<evidence type="ECO:0000256" key="1">
    <source>
        <dbReference type="ARBA" id="ARBA00023125"/>
    </source>
</evidence>
<protein>
    <submittedName>
        <fullName evidence="4">Transcriptional regulator, MerR family</fullName>
    </submittedName>
</protein>
<accession>A0A133KE19</accession>
<evidence type="ECO:0000259" key="3">
    <source>
        <dbReference type="PROSITE" id="PS50937"/>
    </source>
</evidence>
<keyword evidence="2" id="KW-0175">Coiled coil</keyword>
<dbReference type="PATRIC" id="fig|1398.22.peg.3186"/>
<gene>
    <name evidence="4" type="ORF">HMPREF3213_03183</name>
</gene>
<comment type="caution">
    <text evidence="4">The sequence shown here is derived from an EMBL/GenBank/DDBJ whole genome shotgun (WGS) entry which is preliminary data.</text>
</comment>
<evidence type="ECO:0000313" key="5">
    <source>
        <dbReference type="Proteomes" id="UP000070376"/>
    </source>
</evidence>
<dbReference type="Pfam" id="PF13411">
    <property type="entry name" value="MerR_1"/>
    <property type="match status" value="1"/>
</dbReference>
<feature type="coiled-coil region" evidence="2">
    <location>
        <begin position="88"/>
        <end position="126"/>
    </location>
</feature>
<dbReference type="InterPro" id="IPR000551">
    <property type="entry name" value="MerR-type_HTH_dom"/>
</dbReference>
<name>A0A133KE19_HEYCO</name>
<organism evidence="4 5">
    <name type="scientific">Heyndrickxia coagulans</name>
    <name type="common">Weizmannia coagulans</name>
    <dbReference type="NCBI Taxonomy" id="1398"/>
    <lineage>
        <taxon>Bacteria</taxon>
        <taxon>Bacillati</taxon>
        <taxon>Bacillota</taxon>
        <taxon>Bacilli</taxon>
        <taxon>Bacillales</taxon>
        <taxon>Bacillaceae</taxon>
        <taxon>Heyndrickxia</taxon>
    </lineage>
</organism>
<dbReference type="PANTHER" id="PTHR30204:SF58">
    <property type="entry name" value="HTH-TYPE TRANSCRIPTIONAL REGULATOR YFMP"/>
    <property type="match status" value="1"/>
</dbReference>
<evidence type="ECO:0000313" key="4">
    <source>
        <dbReference type="EMBL" id="KWZ77831.1"/>
    </source>
</evidence>
<dbReference type="InterPro" id="IPR047057">
    <property type="entry name" value="MerR_fam"/>
</dbReference>
<dbReference type="RefSeq" id="WP_017551961.1">
    <property type="nucleotide sequence ID" value="NZ_CP017888.1"/>
</dbReference>
<sequence>MTCKISELAAEFGVSTRTIRYYEELGLLKPKRSQNGRRCYSKKDYTRLKLIFRGKQLDFSLDEIKEMIELFDCDRSGIKQLEKTIEYGKQKRREVAQQIQNLQELQSELEKYLAEFETRLERLKEEQG</sequence>
<dbReference type="PROSITE" id="PS50937">
    <property type="entry name" value="HTH_MERR_2"/>
    <property type="match status" value="1"/>
</dbReference>
<dbReference type="GO" id="GO:0003700">
    <property type="term" value="F:DNA-binding transcription factor activity"/>
    <property type="evidence" value="ECO:0007669"/>
    <property type="project" value="InterPro"/>
</dbReference>
<dbReference type="PRINTS" id="PR00040">
    <property type="entry name" value="HTHMERR"/>
</dbReference>
<dbReference type="CDD" id="cd04776">
    <property type="entry name" value="HTH_GnyR"/>
    <property type="match status" value="1"/>
</dbReference>
<proteinExistence type="predicted"/>
<dbReference type="EMBL" id="LRPN01000162">
    <property type="protein sequence ID" value="KWZ77831.1"/>
    <property type="molecule type" value="Genomic_DNA"/>
</dbReference>
<feature type="domain" description="HTH merR-type" evidence="3">
    <location>
        <begin position="1"/>
        <end position="70"/>
    </location>
</feature>
<dbReference type="GO" id="GO:0003677">
    <property type="term" value="F:DNA binding"/>
    <property type="evidence" value="ECO:0007669"/>
    <property type="project" value="UniProtKB-KW"/>
</dbReference>
<dbReference type="PANTHER" id="PTHR30204">
    <property type="entry name" value="REDOX-CYCLING DRUG-SENSING TRANSCRIPTIONAL ACTIVATOR SOXR"/>
    <property type="match status" value="1"/>
</dbReference>